<evidence type="ECO:0000313" key="2">
    <source>
        <dbReference type="EMBL" id="GAA4004117.1"/>
    </source>
</evidence>
<feature type="region of interest" description="Disordered" evidence="1">
    <location>
        <begin position="1"/>
        <end position="21"/>
    </location>
</feature>
<protein>
    <submittedName>
        <fullName evidence="2">Uncharacterized protein</fullName>
    </submittedName>
</protein>
<reference evidence="3" key="1">
    <citation type="journal article" date="2019" name="Int. J. Syst. Evol. Microbiol.">
        <title>The Global Catalogue of Microorganisms (GCM) 10K type strain sequencing project: providing services to taxonomists for standard genome sequencing and annotation.</title>
        <authorList>
            <consortium name="The Broad Institute Genomics Platform"/>
            <consortium name="The Broad Institute Genome Sequencing Center for Infectious Disease"/>
            <person name="Wu L."/>
            <person name="Ma J."/>
        </authorList>
    </citation>
    <scope>NUCLEOTIDE SEQUENCE [LARGE SCALE GENOMIC DNA]</scope>
    <source>
        <strain evidence="3">JCM 16603</strain>
    </source>
</reference>
<organism evidence="2 3">
    <name type="scientific">Sphingomonas humi</name>
    <dbReference type="NCBI Taxonomy" id="335630"/>
    <lineage>
        <taxon>Bacteria</taxon>
        <taxon>Pseudomonadati</taxon>
        <taxon>Pseudomonadota</taxon>
        <taxon>Alphaproteobacteria</taxon>
        <taxon>Sphingomonadales</taxon>
        <taxon>Sphingomonadaceae</taxon>
        <taxon>Sphingomonas</taxon>
    </lineage>
</organism>
<dbReference type="Proteomes" id="UP001501310">
    <property type="component" value="Unassembled WGS sequence"/>
</dbReference>
<accession>A0ABP7RYK3</accession>
<proteinExistence type="predicted"/>
<evidence type="ECO:0000256" key="1">
    <source>
        <dbReference type="SAM" id="MobiDB-lite"/>
    </source>
</evidence>
<sequence length="74" mass="8303">MHGKDKGYPEPEQQQNPAGTSVVRCRLLGKERLPKPLIDPSRHLIPRFAALQHGCYARPNSFFASAYTLVNLTL</sequence>
<gene>
    <name evidence="2" type="ORF">GCM10022211_15090</name>
</gene>
<dbReference type="EMBL" id="BAAAZD010000001">
    <property type="protein sequence ID" value="GAA4004117.1"/>
    <property type="molecule type" value="Genomic_DNA"/>
</dbReference>
<keyword evidence="3" id="KW-1185">Reference proteome</keyword>
<evidence type="ECO:0000313" key="3">
    <source>
        <dbReference type="Proteomes" id="UP001501310"/>
    </source>
</evidence>
<name>A0ABP7RYK3_9SPHN</name>
<comment type="caution">
    <text evidence="2">The sequence shown here is derived from an EMBL/GenBank/DDBJ whole genome shotgun (WGS) entry which is preliminary data.</text>
</comment>